<dbReference type="SUPFAM" id="SSF53335">
    <property type="entry name" value="S-adenosyl-L-methionine-dependent methyltransferases"/>
    <property type="match status" value="1"/>
</dbReference>
<accession>X1UXP0</accession>
<feature type="non-terminal residue" evidence="1">
    <location>
        <position position="1"/>
    </location>
</feature>
<gene>
    <name evidence="1" type="ORF">S12H4_60375</name>
</gene>
<evidence type="ECO:0000313" key="1">
    <source>
        <dbReference type="EMBL" id="GAJ22278.1"/>
    </source>
</evidence>
<dbReference type="GO" id="GO:0003676">
    <property type="term" value="F:nucleic acid binding"/>
    <property type="evidence" value="ECO:0007669"/>
    <property type="project" value="InterPro"/>
</dbReference>
<proteinExistence type="predicted"/>
<dbReference type="PROSITE" id="PS00092">
    <property type="entry name" value="N6_MTASE"/>
    <property type="match status" value="1"/>
</dbReference>
<dbReference type="EMBL" id="BARW01039720">
    <property type="protein sequence ID" value="GAJ22278.1"/>
    <property type="molecule type" value="Genomic_DNA"/>
</dbReference>
<reference evidence="1" key="1">
    <citation type="journal article" date="2014" name="Front. Microbiol.">
        <title>High frequency of phylogenetically diverse reductive dehalogenase-homologous genes in deep subseafloor sedimentary metagenomes.</title>
        <authorList>
            <person name="Kawai M."/>
            <person name="Futagami T."/>
            <person name="Toyoda A."/>
            <person name="Takaki Y."/>
            <person name="Nishi S."/>
            <person name="Hori S."/>
            <person name="Arai W."/>
            <person name="Tsubouchi T."/>
            <person name="Morono Y."/>
            <person name="Uchiyama I."/>
            <person name="Ito T."/>
            <person name="Fujiyama A."/>
            <person name="Inagaki F."/>
            <person name="Takami H."/>
        </authorList>
    </citation>
    <scope>NUCLEOTIDE SEQUENCE</scope>
    <source>
        <strain evidence="1">Expedition CK06-06</strain>
    </source>
</reference>
<name>X1UXP0_9ZZZZ</name>
<dbReference type="Gene3D" id="3.40.50.150">
    <property type="entry name" value="Vaccinia Virus protein VP39"/>
    <property type="match status" value="1"/>
</dbReference>
<protein>
    <recommendedName>
        <fullName evidence="2">DNA methylase N-4/N-6 domain-containing protein</fullName>
    </recommendedName>
</protein>
<dbReference type="GO" id="GO:0008168">
    <property type="term" value="F:methyltransferase activity"/>
    <property type="evidence" value="ECO:0007669"/>
    <property type="project" value="InterPro"/>
</dbReference>
<dbReference type="InterPro" id="IPR002052">
    <property type="entry name" value="DNA_methylase_N6_adenine_CS"/>
</dbReference>
<dbReference type="InterPro" id="IPR029063">
    <property type="entry name" value="SAM-dependent_MTases_sf"/>
</dbReference>
<evidence type="ECO:0008006" key="2">
    <source>
        <dbReference type="Google" id="ProtNLM"/>
    </source>
</evidence>
<sequence>NPKLKADICDDACNLLTHFGEGEFDLVLADPPYEERDFEKYGYKPFNKGKVVKECSVIVRAGGFLVWLDTILPPFSKTYWQLFGIIGLVQSTNHRTRAINIFRKKDNQDLTS</sequence>
<dbReference type="AlphaFoldDB" id="X1UXP0"/>
<comment type="caution">
    <text evidence="1">The sequence shown here is derived from an EMBL/GenBank/DDBJ whole genome shotgun (WGS) entry which is preliminary data.</text>
</comment>
<dbReference type="GO" id="GO:0032259">
    <property type="term" value="P:methylation"/>
    <property type="evidence" value="ECO:0007669"/>
    <property type="project" value="InterPro"/>
</dbReference>
<organism evidence="1">
    <name type="scientific">marine sediment metagenome</name>
    <dbReference type="NCBI Taxonomy" id="412755"/>
    <lineage>
        <taxon>unclassified sequences</taxon>
        <taxon>metagenomes</taxon>
        <taxon>ecological metagenomes</taxon>
    </lineage>
</organism>